<dbReference type="Proteomes" id="UP000013827">
    <property type="component" value="Unassembled WGS sequence"/>
</dbReference>
<organism evidence="1 2">
    <name type="scientific">Emiliania huxleyi (strain CCMP1516)</name>
    <dbReference type="NCBI Taxonomy" id="280463"/>
    <lineage>
        <taxon>Eukaryota</taxon>
        <taxon>Haptista</taxon>
        <taxon>Haptophyta</taxon>
        <taxon>Prymnesiophyceae</taxon>
        <taxon>Isochrysidales</taxon>
        <taxon>Noelaerhabdaceae</taxon>
        <taxon>Emiliania</taxon>
    </lineage>
</organism>
<reference evidence="1" key="2">
    <citation type="submission" date="2024-10" db="UniProtKB">
        <authorList>
            <consortium name="EnsemblProtists"/>
        </authorList>
    </citation>
    <scope>IDENTIFICATION</scope>
</reference>
<dbReference type="RefSeq" id="XP_005766625.1">
    <property type="nucleotide sequence ID" value="XM_005766568.1"/>
</dbReference>
<keyword evidence="2" id="KW-1185">Reference proteome</keyword>
<reference evidence="2" key="1">
    <citation type="journal article" date="2013" name="Nature">
        <title>Pan genome of the phytoplankton Emiliania underpins its global distribution.</title>
        <authorList>
            <person name="Read B.A."/>
            <person name="Kegel J."/>
            <person name="Klute M.J."/>
            <person name="Kuo A."/>
            <person name="Lefebvre S.C."/>
            <person name="Maumus F."/>
            <person name="Mayer C."/>
            <person name="Miller J."/>
            <person name="Monier A."/>
            <person name="Salamov A."/>
            <person name="Young J."/>
            <person name="Aguilar M."/>
            <person name="Claverie J.M."/>
            <person name="Frickenhaus S."/>
            <person name="Gonzalez K."/>
            <person name="Herman E.K."/>
            <person name="Lin Y.C."/>
            <person name="Napier J."/>
            <person name="Ogata H."/>
            <person name="Sarno A.F."/>
            <person name="Shmutz J."/>
            <person name="Schroeder D."/>
            <person name="de Vargas C."/>
            <person name="Verret F."/>
            <person name="von Dassow P."/>
            <person name="Valentin K."/>
            <person name="Van de Peer Y."/>
            <person name="Wheeler G."/>
            <person name="Dacks J.B."/>
            <person name="Delwiche C.F."/>
            <person name="Dyhrman S.T."/>
            <person name="Glockner G."/>
            <person name="John U."/>
            <person name="Richards T."/>
            <person name="Worden A.Z."/>
            <person name="Zhang X."/>
            <person name="Grigoriev I.V."/>
            <person name="Allen A.E."/>
            <person name="Bidle K."/>
            <person name="Borodovsky M."/>
            <person name="Bowler C."/>
            <person name="Brownlee C."/>
            <person name="Cock J.M."/>
            <person name="Elias M."/>
            <person name="Gladyshev V.N."/>
            <person name="Groth M."/>
            <person name="Guda C."/>
            <person name="Hadaegh A."/>
            <person name="Iglesias-Rodriguez M.D."/>
            <person name="Jenkins J."/>
            <person name="Jones B.M."/>
            <person name="Lawson T."/>
            <person name="Leese F."/>
            <person name="Lindquist E."/>
            <person name="Lobanov A."/>
            <person name="Lomsadze A."/>
            <person name="Malik S.B."/>
            <person name="Marsh M.E."/>
            <person name="Mackinder L."/>
            <person name="Mock T."/>
            <person name="Mueller-Roeber B."/>
            <person name="Pagarete A."/>
            <person name="Parker M."/>
            <person name="Probert I."/>
            <person name="Quesneville H."/>
            <person name="Raines C."/>
            <person name="Rensing S.A."/>
            <person name="Riano-Pachon D.M."/>
            <person name="Richier S."/>
            <person name="Rokitta S."/>
            <person name="Shiraiwa Y."/>
            <person name="Soanes D.M."/>
            <person name="van der Giezen M."/>
            <person name="Wahlund T.M."/>
            <person name="Williams B."/>
            <person name="Wilson W."/>
            <person name="Wolfe G."/>
            <person name="Wurch L.L."/>
        </authorList>
    </citation>
    <scope>NUCLEOTIDE SEQUENCE</scope>
</reference>
<dbReference type="KEGG" id="ehx:EMIHUDRAFT_246411"/>
<name>A0A0D3ISG1_EMIH1</name>
<dbReference type="GeneID" id="17260343"/>
<dbReference type="PaxDb" id="2903-EOD14196"/>
<dbReference type="EnsemblProtists" id="EOD14196">
    <property type="protein sequence ID" value="EOD14196"/>
    <property type="gene ID" value="EMIHUDRAFT_246411"/>
</dbReference>
<sequence length="161" mass="17835">MANDTAVITAAHTAGLDVVWPRGSRLGERLDLMGQADVIFLPHGADGANLVFMQPCTLLVQLCPCGYRDKDSCEAHYFGNLARALGGGYVAAHLQHDENPTSRRQCVAARKKWNTATMFASEPFLIALLAHAINEYQRLFTNCTRSLHTVPGRTLRRQEQR</sequence>
<evidence type="ECO:0000313" key="1">
    <source>
        <dbReference type="EnsemblProtists" id="EOD14196"/>
    </source>
</evidence>
<dbReference type="HOGENOM" id="CLU_125712_0_0_1"/>
<proteinExistence type="predicted"/>
<dbReference type="AlphaFoldDB" id="A0A0D3ISG1"/>
<protein>
    <submittedName>
        <fullName evidence="1">Uncharacterized protein</fullName>
    </submittedName>
</protein>
<dbReference type="InterPro" id="IPR007657">
    <property type="entry name" value="Glycosyltransferase_61"/>
</dbReference>
<accession>A0A0D3ISG1</accession>
<evidence type="ECO:0000313" key="2">
    <source>
        <dbReference type="Proteomes" id="UP000013827"/>
    </source>
</evidence>
<dbReference type="PANTHER" id="PTHR20961">
    <property type="entry name" value="GLYCOSYLTRANSFERASE"/>
    <property type="match status" value="1"/>
</dbReference>
<dbReference type="GO" id="GO:0016757">
    <property type="term" value="F:glycosyltransferase activity"/>
    <property type="evidence" value="ECO:0007669"/>
    <property type="project" value="InterPro"/>
</dbReference>